<dbReference type="InterPro" id="IPR011050">
    <property type="entry name" value="Pectin_lyase_fold/virulence"/>
</dbReference>
<name>A0A327NJ41_9BACT</name>
<evidence type="ECO:0000256" key="1">
    <source>
        <dbReference type="SAM" id="MobiDB-lite"/>
    </source>
</evidence>
<comment type="caution">
    <text evidence="2">The sequence shown here is derived from an EMBL/GenBank/DDBJ whole genome shotgun (WGS) entry which is preliminary data.</text>
</comment>
<dbReference type="RefSeq" id="WP_111343690.1">
    <property type="nucleotide sequence ID" value="NZ_QLII01000001.1"/>
</dbReference>
<accession>A0A327NJ41</accession>
<dbReference type="Proteomes" id="UP000249016">
    <property type="component" value="Unassembled WGS sequence"/>
</dbReference>
<organism evidence="2 3">
    <name type="scientific">Spirosoma telluris</name>
    <dbReference type="NCBI Taxonomy" id="2183553"/>
    <lineage>
        <taxon>Bacteria</taxon>
        <taxon>Pseudomonadati</taxon>
        <taxon>Bacteroidota</taxon>
        <taxon>Cytophagia</taxon>
        <taxon>Cytophagales</taxon>
        <taxon>Cytophagaceae</taxon>
        <taxon>Spirosoma</taxon>
    </lineage>
</organism>
<gene>
    <name evidence="2" type="ORF">HMF3257_16355</name>
</gene>
<proteinExistence type="predicted"/>
<protein>
    <recommendedName>
        <fullName evidence="4">Right-handed parallel beta-helix repeat-containing protein</fullName>
    </recommendedName>
</protein>
<keyword evidence="3" id="KW-1185">Reference proteome</keyword>
<dbReference type="SUPFAM" id="SSF51126">
    <property type="entry name" value="Pectin lyase-like"/>
    <property type="match status" value="1"/>
</dbReference>
<feature type="region of interest" description="Disordered" evidence="1">
    <location>
        <begin position="197"/>
        <end position="218"/>
    </location>
</feature>
<feature type="compositionally biased region" description="Polar residues" evidence="1">
    <location>
        <begin position="204"/>
        <end position="214"/>
    </location>
</feature>
<evidence type="ECO:0000313" key="2">
    <source>
        <dbReference type="EMBL" id="RAI75360.1"/>
    </source>
</evidence>
<dbReference type="OrthoDB" id="960258at2"/>
<evidence type="ECO:0000313" key="3">
    <source>
        <dbReference type="Proteomes" id="UP000249016"/>
    </source>
</evidence>
<reference evidence="2 3" key="1">
    <citation type="submission" date="2018-06" db="EMBL/GenBank/DDBJ databases">
        <title>Spirosoma sp. HMF3257 Genome sequencing and assembly.</title>
        <authorList>
            <person name="Kang H."/>
            <person name="Cha I."/>
            <person name="Kim H."/>
            <person name="Kang J."/>
            <person name="Joh K."/>
        </authorList>
    </citation>
    <scope>NUCLEOTIDE SEQUENCE [LARGE SCALE GENOMIC DNA]</scope>
    <source>
        <strain evidence="2 3">HMF3257</strain>
    </source>
</reference>
<evidence type="ECO:0008006" key="4">
    <source>
        <dbReference type="Google" id="ProtNLM"/>
    </source>
</evidence>
<sequence>MKNFYSLRFFIGLVSLFWLVLSGQFACAQKPTISGFSAIVNPICAGTPATFTATVGNVTGSYNYTLTNGSSPLSGTATGNFSQSLTASGSGPQSYTLTVASAGQSTTATTSLTQLPSGVTRLYVKANASGANTGLSWQDAFTDLQLALKYPCLGSLREIWIARGVYKPRSVNNLDDAFSLLPDVAIYGGFEGTETDLSQRPPITLSNPSSTTLSADVDGDGTPANNSYFLIYNTRRLTSTASLDGVVITPPSSGSGFGTVMNNSNGNPNETSPELRFGSESSPQYRNLLFTGNNSSISVVNTGIKGGITRPSFINCVFRDNPFALVFNQGNDYSSGVLSVVAPQFVNCVITNNMNGPGIPFLNISQINSTDQSAFINCSFLNVPAGVVTTNTDGLSQNDIRLTNCVLWNTGGANTFTKANANSLLNVTVQYSLLDQAITSYTSGPGNLTTTSSPSCRPPAPNCWTAHPLSTPAVTRPIPPLMGQLQI</sequence>
<dbReference type="AlphaFoldDB" id="A0A327NJ41"/>
<dbReference type="EMBL" id="QLII01000001">
    <property type="protein sequence ID" value="RAI75360.1"/>
    <property type="molecule type" value="Genomic_DNA"/>
</dbReference>